<comment type="caution">
    <text evidence="2">The sequence shown here is derived from an EMBL/GenBank/DDBJ whole genome shotgun (WGS) entry which is preliminary data.</text>
</comment>
<evidence type="ECO:0000313" key="3">
    <source>
        <dbReference type="Proteomes" id="UP001597273"/>
    </source>
</evidence>
<dbReference type="SUPFAM" id="SSF53474">
    <property type="entry name" value="alpha/beta-Hydrolases"/>
    <property type="match status" value="1"/>
</dbReference>
<dbReference type="InterPro" id="IPR000073">
    <property type="entry name" value="AB_hydrolase_1"/>
</dbReference>
<dbReference type="InterPro" id="IPR050266">
    <property type="entry name" value="AB_hydrolase_sf"/>
</dbReference>
<evidence type="ECO:0000313" key="2">
    <source>
        <dbReference type="EMBL" id="MFD1862887.1"/>
    </source>
</evidence>
<dbReference type="RefSeq" id="WP_204891796.1">
    <property type="nucleotide sequence ID" value="NZ_JBHUFW010000005.1"/>
</dbReference>
<evidence type="ECO:0000259" key="1">
    <source>
        <dbReference type="Pfam" id="PF00561"/>
    </source>
</evidence>
<protein>
    <submittedName>
        <fullName evidence="2">Alpha/beta fold hydrolase</fullName>
    </submittedName>
</protein>
<name>A0ABW4QH46_9BACL</name>
<dbReference type="InterPro" id="IPR029058">
    <property type="entry name" value="AB_hydrolase_fold"/>
</dbReference>
<proteinExistence type="predicted"/>
<sequence>MQFDLKKMVLPKGSEFFYIETGDPLGIPLILLHGLGDSCRTFEALFPHFPSRIRAIAFTLRGHDGIDLPDATYRVRDFEADLLAFMNGMALQKAFILGASSGGFIARNFAARHPKRVHGLVLLGAPSTLDDKPDVVKTQESTLALLKDPISMDFIKSFTDGLLVKPVPSGFLEQMYSESQKVPARVWKKTSEALLKEEFPGILAQTKAPALVICGGKDTIASRTDQEKLARAIPNSRLTVFPQLGHLLYWEDPKNVAKEISSFIEQVWSGPEGAKFEYE</sequence>
<feature type="domain" description="AB hydrolase-1" evidence="1">
    <location>
        <begin position="28"/>
        <end position="253"/>
    </location>
</feature>
<dbReference type="Gene3D" id="3.40.50.1820">
    <property type="entry name" value="alpha/beta hydrolase"/>
    <property type="match status" value="1"/>
</dbReference>
<dbReference type="Proteomes" id="UP001597273">
    <property type="component" value="Unassembled WGS sequence"/>
</dbReference>
<reference evidence="3" key="1">
    <citation type="journal article" date="2019" name="Int. J. Syst. Evol. Microbiol.">
        <title>The Global Catalogue of Microorganisms (GCM) 10K type strain sequencing project: providing services to taxonomists for standard genome sequencing and annotation.</title>
        <authorList>
            <consortium name="The Broad Institute Genomics Platform"/>
            <consortium name="The Broad Institute Genome Sequencing Center for Infectious Disease"/>
            <person name="Wu L."/>
            <person name="Ma J."/>
        </authorList>
    </citation>
    <scope>NUCLEOTIDE SEQUENCE [LARGE SCALE GENOMIC DNA]</scope>
    <source>
        <strain evidence="3">CGMCC 1.15475</strain>
    </source>
</reference>
<gene>
    <name evidence="2" type="ORF">ACFSDB_08080</name>
</gene>
<dbReference type="PANTHER" id="PTHR43798">
    <property type="entry name" value="MONOACYLGLYCEROL LIPASE"/>
    <property type="match status" value="1"/>
</dbReference>
<dbReference type="PANTHER" id="PTHR43798:SF33">
    <property type="entry name" value="HYDROLASE, PUTATIVE (AFU_ORTHOLOGUE AFUA_2G14860)-RELATED"/>
    <property type="match status" value="1"/>
</dbReference>
<keyword evidence="3" id="KW-1185">Reference proteome</keyword>
<dbReference type="Pfam" id="PF00561">
    <property type="entry name" value="Abhydrolase_1"/>
    <property type="match status" value="1"/>
</dbReference>
<accession>A0ABW4QH46</accession>
<dbReference type="EMBL" id="JBHUFW010000005">
    <property type="protein sequence ID" value="MFD1862887.1"/>
    <property type="molecule type" value="Genomic_DNA"/>
</dbReference>
<organism evidence="2 3">
    <name type="scientific">Planococcus chinensis</name>
    <dbReference type="NCBI Taxonomy" id="272917"/>
    <lineage>
        <taxon>Bacteria</taxon>
        <taxon>Bacillati</taxon>
        <taxon>Bacillota</taxon>
        <taxon>Bacilli</taxon>
        <taxon>Bacillales</taxon>
        <taxon>Caryophanaceae</taxon>
        <taxon>Planococcus</taxon>
    </lineage>
</organism>
<dbReference type="PRINTS" id="PR00111">
    <property type="entry name" value="ABHYDROLASE"/>
</dbReference>
<dbReference type="GO" id="GO:0016787">
    <property type="term" value="F:hydrolase activity"/>
    <property type="evidence" value="ECO:0007669"/>
    <property type="project" value="UniProtKB-KW"/>
</dbReference>
<keyword evidence="2" id="KW-0378">Hydrolase</keyword>